<dbReference type="EMBL" id="CP141259">
    <property type="protein sequence ID" value="WRL48744.1"/>
    <property type="molecule type" value="Genomic_DNA"/>
</dbReference>
<dbReference type="SUPFAM" id="SSF53850">
    <property type="entry name" value="Periplasmic binding protein-like II"/>
    <property type="match status" value="1"/>
</dbReference>
<gene>
    <name evidence="3" type="ORF">U5817_12035</name>
</gene>
<accession>A0ABZ1AU31</accession>
<sequence>MNRLFRSSYLVWSLLALPMSQAAFAQPAPSDGAIAEIAQLEGPSRQQRLVDGAKKEGELVVYESMTGEDIAPIVDAFSRKYGIKVKLWRSSSENVLRRVVSETRAGRFEADVVENNAPEMEALHREKLLQRVRSPQFADLMPQAVPAHGEWAGHTLDVFVQAYNTEKIRKEDLPKTFHDLLDPKWKGRLGIESDDQAWFAALAQELGEEATHKLFKELVATNGLSVRKGHTLLTNLVAAGEVPLGLTIYNNKPEQLKQKGAAIDWFVMQPIVAQLRSVGVLKTSPHPHAALLFYDYMLGEAQQISFSRNYVPTSRKIDAPLARQPLKFIDPALALDMNEKWLKTYEDVVTKRAAP</sequence>
<feature type="chain" id="PRO_5045820296" evidence="2">
    <location>
        <begin position="26"/>
        <end position="355"/>
    </location>
</feature>
<dbReference type="Proteomes" id="UP001626593">
    <property type="component" value="Chromosome"/>
</dbReference>
<dbReference type="Pfam" id="PF13343">
    <property type="entry name" value="SBP_bac_6"/>
    <property type="match status" value="1"/>
</dbReference>
<evidence type="ECO:0000256" key="1">
    <source>
        <dbReference type="ARBA" id="ARBA00022729"/>
    </source>
</evidence>
<proteinExistence type="predicted"/>
<protein>
    <submittedName>
        <fullName evidence="3">Extracellular solute-binding protein</fullName>
    </submittedName>
</protein>
<keyword evidence="1 2" id="KW-0732">Signal</keyword>
<reference evidence="3 4" key="1">
    <citation type="submission" date="2023-12" db="EMBL/GenBank/DDBJ databases">
        <title>A. evansii MAY27, complete genome.</title>
        <authorList>
            <person name="Wang Y."/>
        </authorList>
    </citation>
    <scope>NUCLEOTIDE SEQUENCE [LARGE SCALE GENOMIC DNA]</scope>
    <source>
        <strain evidence="3 4">MAY27</strain>
    </source>
</reference>
<evidence type="ECO:0000313" key="3">
    <source>
        <dbReference type="EMBL" id="WRL48744.1"/>
    </source>
</evidence>
<organism evidence="3 4">
    <name type="scientific">Aromatoleum evansii</name>
    <name type="common">Azoarcus evansii</name>
    <dbReference type="NCBI Taxonomy" id="59406"/>
    <lineage>
        <taxon>Bacteria</taxon>
        <taxon>Pseudomonadati</taxon>
        <taxon>Pseudomonadota</taxon>
        <taxon>Betaproteobacteria</taxon>
        <taxon>Rhodocyclales</taxon>
        <taxon>Rhodocyclaceae</taxon>
        <taxon>Aromatoleum</taxon>
    </lineage>
</organism>
<dbReference type="PANTHER" id="PTHR30006">
    <property type="entry name" value="THIAMINE-BINDING PERIPLASMIC PROTEIN-RELATED"/>
    <property type="match status" value="1"/>
</dbReference>
<evidence type="ECO:0000256" key="2">
    <source>
        <dbReference type="SAM" id="SignalP"/>
    </source>
</evidence>
<keyword evidence="4" id="KW-1185">Reference proteome</keyword>
<feature type="signal peptide" evidence="2">
    <location>
        <begin position="1"/>
        <end position="25"/>
    </location>
</feature>
<dbReference type="RefSeq" id="WP_018992945.1">
    <property type="nucleotide sequence ID" value="NZ_CP141259.1"/>
</dbReference>
<evidence type="ECO:0000313" key="4">
    <source>
        <dbReference type="Proteomes" id="UP001626593"/>
    </source>
</evidence>
<dbReference type="Gene3D" id="3.40.190.10">
    <property type="entry name" value="Periplasmic binding protein-like II"/>
    <property type="match status" value="2"/>
</dbReference>
<dbReference type="PANTHER" id="PTHR30006:SF24">
    <property type="entry name" value="SLL0237 PROTEIN"/>
    <property type="match status" value="1"/>
</dbReference>
<name>A0ABZ1AU31_AROEV</name>